<name>A0A2T0RGC1_9ACTN</name>
<dbReference type="InterPro" id="IPR027843">
    <property type="entry name" value="DUF4440"/>
</dbReference>
<sequence>MRIDELMTLEEQGWAALSRGEGPDFYEEMLADDAVVVVLDKAQTLASWDGVPPWEGYELVKRHEAALGDAAVVVYDVTARRPLKTPYRATASSTYVRRPGGWRLVLHQQTPWA</sequence>
<dbReference type="SUPFAM" id="SSF54427">
    <property type="entry name" value="NTF2-like"/>
    <property type="match status" value="1"/>
</dbReference>
<feature type="domain" description="DUF4440" evidence="1">
    <location>
        <begin position="7"/>
        <end position="104"/>
    </location>
</feature>
<dbReference type="Pfam" id="PF14534">
    <property type="entry name" value="DUF4440"/>
    <property type="match status" value="1"/>
</dbReference>
<proteinExistence type="predicted"/>
<dbReference type="Proteomes" id="UP000239209">
    <property type="component" value="Unassembled WGS sequence"/>
</dbReference>
<reference evidence="2 3" key="1">
    <citation type="submission" date="2018-03" db="EMBL/GenBank/DDBJ databases">
        <title>Genomic Encyclopedia of Archaeal and Bacterial Type Strains, Phase II (KMG-II): from individual species to whole genera.</title>
        <authorList>
            <person name="Goeker M."/>
        </authorList>
    </citation>
    <scope>NUCLEOTIDE SEQUENCE [LARGE SCALE GENOMIC DNA]</scope>
    <source>
        <strain evidence="2 3">DSM 45348</strain>
    </source>
</reference>
<gene>
    <name evidence="2" type="ORF">CLV70_12578</name>
</gene>
<accession>A0A2T0RGC1</accession>
<protein>
    <submittedName>
        <fullName evidence="2">Uncharacterized protein DUF4440</fullName>
    </submittedName>
</protein>
<dbReference type="InterPro" id="IPR032710">
    <property type="entry name" value="NTF2-like_dom_sf"/>
</dbReference>
<organism evidence="2 3">
    <name type="scientific">Pseudosporangium ferrugineum</name>
    <dbReference type="NCBI Taxonomy" id="439699"/>
    <lineage>
        <taxon>Bacteria</taxon>
        <taxon>Bacillati</taxon>
        <taxon>Actinomycetota</taxon>
        <taxon>Actinomycetes</taxon>
        <taxon>Micromonosporales</taxon>
        <taxon>Micromonosporaceae</taxon>
        <taxon>Pseudosporangium</taxon>
    </lineage>
</organism>
<evidence type="ECO:0000259" key="1">
    <source>
        <dbReference type="Pfam" id="PF14534"/>
    </source>
</evidence>
<evidence type="ECO:0000313" key="3">
    <source>
        <dbReference type="Proteomes" id="UP000239209"/>
    </source>
</evidence>
<comment type="caution">
    <text evidence="2">The sequence shown here is derived from an EMBL/GenBank/DDBJ whole genome shotgun (WGS) entry which is preliminary data.</text>
</comment>
<keyword evidence="3" id="KW-1185">Reference proteome</keyword>
<dbReference type="Gene3D" id="3.10.450.50">
    <property type="match status" value="1"/>
</dbReference>
<evidence type="ECO:0000313" key="2">
    <source>
        <dbReference type="EMBL" id="PRY20197.1"/>
    </source>
</evidence>
<dbReference type="AlphaFoldDB" id="A0A2T0RGC1"/>
<dbReference type="EMBL" id="PVZG01000025">
    <property type="protein sequence ID" value="PRY20197.1"/>
    <property type="molecule type" value="Genomic_DNA"/>
</dbReference>